<comment type="caution">
    <text evidence="1">The sequence shown here is derived from an EMBL/GenBank/DDBJ whole genome shotgun (WGS) entry which is preliminary data.</text>
</comment>
<dbReference type="AlphaFoldDB" id="A0A8H3YEZ0"/>
<evidence type="ECO:0000313" key="2">
    <source>
        <dbReference type="Proteomes" id="UP000620104"/>
    </source>
</evidence>
<dbReference type="Proteomes" id="UP000620104">
    <property type="component" value="Unassembled WGS sequence"/>
</dbReference>
<protein>
    <submittedName>
        <fullName evidence="1">Uncharacterized protein</fullName>
    </submittedName>
</protein>
<name>A0A8H3YEZ0_9TREE</name>
<accession>A0A8H3YEZ0</accession>
<reference evidence="1" key="1">
    <citation type="submission" date="2020-07" db="EMBL/GenBank/DDBJ databases">
        <title>Draft Genome Sequence of a Deep-Sea Yeast, Naganishia (Cryptococcus) liquefaciens strain N6.</title>
        <authorList>
            <person name="Han Y.W."/>
            <person name="Kajitani R."/>
            <person name="Morimoto H."/>
            <person name="Parhat M."/>
            <person name="Tsubouchi H."/>
            <person name="Bakenova O."/>
            <person name="Ogata M."/>
            <person name="Argunhan B."/>
            <person name="Aoki R."/>
            <person name="Kajiwara S."/>
            <person name="Itoh T."/>
            <person name="Iwasaki H."/>
        </authorList>
    </citation>
    <scope>NUCLEOTIDE SEQUENCE</scope>
    <source>
        <strain evidence="1">N6</strain>
    </source>
</reference>
<keyword evidence="2" id="KW-1185">Reference proteome</keyword>
<gene>
    <name evidence="1" type="ORF">NliqN6_3426</name>
</gene>
<evidence type="ECO:0000313" key="1">
    <source>
        <dbReference type="EMBL" id="GHJ87024.1"/>
    </source>
</evidence>
<proteinExistence type="predicted"/>
<dbReference type="EMBL" id="BLZA01000020">
    <property type="protein sequence ID" value="GHJ87024.1"/>
    <property type="molecule type" value="Genomic_DNA"/>
</dbReference>
<organism evidence="1 2">
    <name type="scientific">Naganishia liquefaciens</name>
    <dbReference type="NCBI Taxonomy" id="104408"/>
    <lineage>
        <taxon>Eukaryota</taxon>
        <taxon>Fungi</taxon>
        <taxon>Dikarya</taxon>
        <taxon>Basidiomycota</taxon>
        <taxon>Agaricomycotina</taxon>
        <taxon>Tremellomycetes</taxon>
        <taxon>Filobasidiales</taxon>
        <taxon>Filobasidiaceae</taxon>
        <taxon>Naganishia</taxon>
    </lineage>
</organism>
<sequence>MRITHRLNKLNSHCNAQPDNIKAKSISPEYMQRDVVPDVTRSSRERESIGYNIMNPRLMCFDLLFLVIRNIEQGNGNEGELQEL</sequence>